<gene>
    <name evidence="2" type="ORF">Dac01nite_01630</name>
</gene>
<comment type="caution">
    <text evidence="2">The sequence shown here is derived from an EMBL/GenBank/DDBJ whole genome shotgun (WGS) entry which is preliminary data.</text>
</comment>
<reference evidence="2" key="1">
    <citation type="submission" date="2021-01" db="EMBL/GenBank/DDBJ databases">
        <title>Whole genome shotgun sequence of Demequina activiva NBRC 110675.</title>
        <authorList>
            <person name="Komaki H."/>
            <person name="Tamura T."/>
        </authorList>
    </citation>
    <scope>NUCLEOTIDE SEQUENCE</scope>
    <source>
        <strain evidence="2">NBRC 110675</strain>
    </source>
</reference>
<name>A0A919UII0_9MICO</name>
<dbReference type="EMBL" id="BONR01000001">
    <property type="protein sequence ID" value="GIG53411.1"/>
    <property type="molecule type" value="Genomic_DNA"/>
</dbReference>
<dbReference type="AlphaFoldDB" id="A0A919UII0"/>
<keyword evidence="3" id="KW-1185">Reference proteome</keyword>
<evidence type="ECO:0000313" key="3">
    <source>
        <dbReference type="Proteomes" id="UP000652354"/>
    </source>
</evidence>
<feature type="region of interest" description="Disordered" evidence="1">
    <location>
        <begin position="54"/>
        <end position="79"/>
    </location>
</feature>
<proteinExistence type="predicted"/>
<evidence type="ECO:0000313" key="2">
    <source>
        <dbReference type="EMBL" id="GIG53411.1"/>
    </source>
</evidence>
<dbReference type="Proteomes" id="UP000652354">
    <property type="component" value="Unassembled WGS sequence"/>
</dbReference>
<protein>
    <submittedName>
        <fullName evidence="2">Uncharacterized protein</fullName>
    </submittedName>
</protein>
<accession>A0A919UII0</accession>
<evidence type="ECO:0000256" key="1">
    <source>
        <dbReference type="SAM" id="MobiDB-lite"/>
    </source>
</evidence>
<organism evidence="2 3">
    <name type="scientific">Demequina activiva</name>
    <dbReference type="NCBI Taxonomy" id="1582364"/>
    <lineage>
        <taxon>Bacteria</taxon>
        <taxon>Bacillati</taxon>
        <taxon>Actinomycetota</taxon>
        <taxon>Actinomycetes</taxon>
        <taxon>Micrococcales</taxon>
        <taxon>Demequinaceae</taxon>
        <taxon>Demequina</taxon>
    </lineage>
</organism>
<sequence length="79" mass="8513">MRLDRRHDEAVLDGAALAPALALCVPHRIHEGRMGGEVPDLEFSHASHVKYVGNRGDLETGPAVDSRCDSTDGGWPARP</sequence>